<feature type="region of interest" description="Disordered" evidence="1">
    <location>
        <begin position="421"/>
        <end position="498"/>
    </location>
</feature>
<feature type="region of interest" description="Disordered" evidence="1">
    <location>
        <begin position="32"/>
        <end position="81"/>
    </location>
</feature>
<dbReference type="EMBL" id="HBGU01051967">
    <property type="protein sequence ID" value="CAD9497057.1"/>
    <property type="molecule type" value="Transcribed_RNA"/>
</dbReference>
<accession>A0A7S2HQG3</accession>
<dbReference type="InterPro" id="IPR001849">
    <property type="entry name" value="PH_domain"/>
</dbReference>
<gene>
    <name evidence="3" type="ORF">CBRE1094_LOCUS28346</name>
</gene>
<dbReference type="InterPro" id="IPR011993">
    <property type="entry name" value="PH-like_dom_sf"/>
</dbReference>
<feature type="compositionally biased region" description="Acidic residues" evidence="1">
    <location>
        <begin position="384"/>
        <end position="396"/>
    </location>
</feature>
<sequence length="551" mass="59652">MLIRRRPTFHCDAVDSVPHMSEFVGGLIRSASFSHRRSRAPPSKAAQTKNATRRRGDSTETSETDGSESSDNGSRAQTPVTEPVMQDRLFGWLQKKHRASRGRQWGRRFFFVDESQGTLAYAKGVNGTVSAVLPLADISHIELDPDEPCAMIVHCPPIHLTVAAVSIKERDNWKAQLELRMAAWRSMQAAQSWYRQPAKVWRGRLSPLLVEETPVIIDTVPLPPPKLGYRAPGIAHLPKAPFAQPAARRPSESGHATRLTFEEAVEHQPASSEQLTLTTSARELEAARGKDHLASDYLAGWGRMRSDAIVGESDAPCAALFGCDSLAQVPSGGTAQSASAPLTGAPLAGAPLADAPLGASALGETIRLDAITLDAVVPFQWDSEGGESERDEDEDREQEREQGREWVGRLSEARRVGARSLASLVSSDEDEDEDKENSNGDNSAQCRLTLRDEAHGDTEGVEEVGDGMEEEDGAGVGVRRHRPTRRLAPSPSSTLPRLWPRPRLGVSCSFSSSGGLEGAMTALYDTADSPSRYTYNDRAYAADAAAAYGLG</sequence>
<feature type="compositionally biased region" description="Acidic residues" evidence="1">
    <location>
        <begin position="459"/>
        <end position="473"/>
    </location>
</feature>
<organism evidence="3">
    <name type="scientific">Haptolina brevifila</name>
    <dbReference type="NCBI Taxonomy" id="156173"/>
    <lineage>
        <taxon>Eukaryota</taxon>
        <taxon>Haptista</taxon>
        <taxon>Haptophyta</taxon>
        <taxon>Prymnesiophyceae</taxon>
        <taxon>Prymnesiales</taxon>
        <taxon>Prymnesiaceae</taxon>
        <taxon>Haptolina</taxon>
    </lineage>
</organism>
<protein>
    <recommendedName>
        <fullName evidence="2">PH domain-containing protein</fullName>
    </recommendedName>
</protein>
<feature type="region of interest" description="Disordered" evidence="1">
    <location>
        <begin position="379"/>
        <end position="405"/>
    </location>
</feature>
<dbReference type="Gene3D" id="2.30.29.30">
    <property type="entry name" value="Pleckstrin-homology domain (PH domain)/Phosphotyrosine-binding domain (PTB)"/>
    <property type="match status" value="1"/>
</dbReference>
<dbReference type="SUPFAM" id="SSF50729">
    <property type="entry name" value="PH domain-like"/>
    <property type="match status" value="1"/>
</dbReference>
<dbReference type="SMART" id="SM00233">
    <property type="entry name" value="PH"/>
    <property type="match status" value="1"/>
</dbReference>
<feature type="compositionally biased region" description="Basic and acidic residues" evidence="1">
    <location>
        <begin position="449"/>
        <end position="458"/>
    </location>
</feature>
<dbReference type="PROSITE" id="PS50003">
    <property type="entry name" value="PH_DOMAIN"/>
    <property type="match status" value="1"/>
</dbReference>
<evidence type="ECO:0000259" key="2">
    <source>
        <dbReference type="PROSITE" id="PS50003"/>
    </source>
</evidence>
<feature type="domain" description="PH" evidence="2">
    <location>
        <begin position="86"/>
        <end position="182"/>
    </location>
</feature>
<dbReference type="CDD" id="cd00821">
    <property type="entry name" value="PH"/>
    <property type="match status" value="1"/>
</dbReference>
<proteinExistence type="predicted"/>
<evidence type="ECO:0000256" key="1">
    <source>
        <dbReference type="SAM" id="MobiDB-lite"/>
    </source>
</evidence>
<name>A0A7S2HQG3_9EUKA</name>
<reference evidence="3" key="1">
    <citation type="submission" date="2021-01" db="EMBL/GenBank/DDBJ databases">
        <authorList>
            <person name="Corre E."/>
            <person name="Pelletier E."/>
            <person name="Niang G."/>
            <person name="Scheremetjew M."/>
            <person name="Finn R."/>
            <person name="Kale V."/>
            <person name="Holt S."/>
            <person name="Cochrane G."/>
            <person name="Meng A."/>
            <person name="Brown T."/>
            <person name="Cohen L."/>
        </authorList>
    </citation>
    <scope>NUCLEOTIDE SEQUENCE</scope>
    <source>
        <strain evidence="3">UTEX LB 985</strain>
    </source>
</reference>
<evidence type="ECO:0000313" key="3">
    <source>
        <dbReference type="EMBL" id="CAD9497057.1"/>
    </source>
</evidence>
<dbReference type="AlphaFoldDB" id="A0A7S2HQG3"/>